<evidence type="ECO:0000256" key="1">
    <source>
        <dbReference type="SAM" id="SignalP"/>
    </source>
</evidence>
<dbReference type="Pfam" id="PF03995">
    <property type="entry name" value="Inhibitor_I36"/>
    <property type="match status" value="1"/>
</dbReference>
<protein>
    <submittedName>
        <fullName evidence="2">Uncharacterized protein</fullName>
    </submittedName>
</protein>
<proteinExistence type="predicted"/>
<reference evidence="3" key="1">
    <citation type="submission" date="2017-02" db="EMBL/GenBank/DDBJ databases">
        <authorList>
            <person name="Dridi B."/>
        </authorList>
    </citation>
    <scope>NUCLEOTIDE SEQUENCE [LARGE SCALE GENOMIC DNA]</scope>
    <source>
        <strain evidence="3">EB411</strain>
    </source>
</reference>
<evidence type="ECO:0000313" key="3">
    <source>
        <dbReference type="Proteomes" id="UP000196778"/>
    </source>
</evidence>
<name>A0A1R4K3B2_9MICO</name>
<feature type="chain" id="PRO_5038389755" evidence="1">
    <location>
        <begin position="25"/>
        <end position="172"/>
    </location>
</feature>
<keyword evidence="1" id="KW-0732">Signal</keyword>
<dbReference type="EMBL" id="FUKR01000061">
    <property type="protein sequence ID" value="SJN38674.1"/>
    <property type="molecule type" value="Genomic_DNA"/>
</dbReference>
<evidence type="ECO:0000313" key="2">
    <source>
        <dbReference type="EMBL" id="SJN38674.1"/>
    </source>
</evidence>
<dbReference type="AlphaFoldDB" id="A0A1R4K3B2"/>
<sequence length="172" mass="18065">MRHTRAALAATALALIALFTPAVASATEQETTPMQERVYEVIDEFGGEQTGWNEVSWDDGDVVLTLDPDNNLSVNANTMKSVGVTAAASKEDCASGKYCVYSRALYDGNKLTFSACPATHTSFSKLGGAPRSIMNDRASGKVRAYNGNTVKATLNAGTGTSNISGVTKVTCS</sequence>
<dbReference type="OrthoDB" id="5068397at2"/>
<gene>
    <name evidence="2" type="ORF">FM119_11080</name>
</gene>
<dbReference type="Proteomes" id="UP000196778">
    <property type="component" value="Unassembled WGS sequence"/>
</dbReference>
<accession>A0A1R4K3B2</accession>
<dbReference type="RefSeq" id="WP_087138114.1">
    <property type="nucleotide sequence ID" value="NZ_FUKR01000061.1"/>
</dbReference>
<feature type="signal peptide" evidence="1">
    <location>
        <begin position="1"/>
        <end position="24"/>
    </location>
</feature>
<keyword evidence="3" id="KW-1185">Reference proteome</keyword>
<organism evidence="2 3">
    <name type="scientific">Mycetocola reblochoni REB411</name>
    <dbReference type="NCBI Taxonomy" id="1255698"/>
    <lineage>
        <taxon>Bacteria</taxon>
        <taxon>Bacillati</taxon>
        <taxon>Actinomycetota</taxon>
        <taxon>Actinomycetes</taxon>
        <taxon>Micrococcales</taxon>
        <taxon>Microbacteriaceae</taxon>
        <taxon>Mycetocola</taxon>
    </lineage>
</organism>